<proteinExistence type="predicted"/>
<dbReference type="AlphaFoldDB" id="A0A7W8XLV8"/>
<dbReference type="EMBL" id="JACHBI010000001">
    <property type="protein sequence ID" value="MBB5571795.1"/>
    <property type="molecule type" value="Genomic_DNA"/>
</dbReference>
<organism evidence="1 2">
    <name type="scientific">Rhizobium paranaense</name>
    <dbReference type="NCBI Taxonomy" id="1650438"/>
    <lineage>
        <taxon>Bacteria</taxon>
        <taxon>Pseudomonadati</taxon>
        <taxon>Pseudomonadota</taxon>
        <taxon>Alphaproteobacteria</taxon>
        <taxon>Hyphomicrobiales</taxon>
        <taxon>Rhizobiaceae</taxon>
        <taxon>Rhizobium/Agrobacterium group</taxon>
        <taxon>Rhizobium</taxon>
    </lineage>
</organism>
<evidence type="ECO:0000313" key="2">
    <source>
        <dbReference type="Proteomes" id="UP000549882"/>
    </source>
</evidence>
<sequence>MLNAAVTAYGIRPSLNLGERGAIDVVFGVYLLEERLVWSPGHAGPDWFGLAPTPRDANEFVALCGLLVSCPRIQALLDGV</sequence>
<dbReference type="RefSeq" id="WP_146143980.1">
    <property type="nucleotide sequence ID" value="NZ_JACHBI010000001.1"/>
</dbReference>
<dbReference type="Proteomes" id="UP000549882">
    <property type="component" value="Unassembled WGS sequence"/>
</dbReference>
<keyword evidence="2" id="KW-1185">Reference proteome</keyword>
<reference evidence="1 2" key="1">
    <citation type="submission" date="2020-08" db="EMBL/GenBank/DDBJ databases">
        <title>Genomic Encyclopedia of Type Strains, Phase IV (KMG-V): Genome sequencing to study the core and pangenomes of soil and plant-associated prokaryotes.</title>
        <authorList>
            <person name="Whitman W."/>
        </authorList>
    </citation>
    <scope>NUCLEOTIDE SEQUENCE [LARGE SCALE GENOMIC DNA]</scope>
    <source>
        <strain evidence="1 2">SEMIA 4064</strain>
    </source>
</reference>
<name>A0A7W8XLV8_9HYPH</name>
<evidence type="ECO:0000313" key="1">
    <source>
        <dbReference type="EMBL" id="MBB5571795.1"/>
    </source>
</evidence>
<gene>
    <name evidence="1" type="ORF">GGD50_000371</name>
</gene>
<comment type="caution">
    <text evidence="1">The sequence shown here is derived from an EMBL/GenBank/DDBJ whole genome shotgun (WGS) entry which is preliminary data.</text>
</comment>
<accession>A0A7W8XLV8</accession>
<protein>
    <submittedName>
        <fullName evidence="1">Uncharacterized protein</fullName>
    </submittedName>
</protein>